<dbReference type="EC" id="3.2.1.41" evidence="7"/>
<dbReference type="Pfam" id="PF03714">
    <property type="entry name" value="PUD"/>
    <property type="match status" value="1"/>
</dbReference>
<evidence type="ECO:0000256" key="4">
    <source>
        <dbReference type="ARBA" id="ARBA00022837"/>
    </source>
</evidence>
<evidence type="ECO:0000313" key="11">
    <source>
        <dbReference type="EMBL" id="SMF88925.1"/>
    </source>
</evidence>
<comment type="similarity">
    <text evidence="1">Belongs to the glycosyl hydrolase 13 family.</text>
</comment>
<evidence type="ECO:0000256" key="9">
    <source>
        <dbReference type="ARBA" id="ARBA00031076"/>
    </source>
</evidence>
<dbReference type="CDD" id="cd02860">
    <property type="entry name" value="E_set_Pullulanase"/>
    <property type="match status" value="1"/>
</dbReference>
<dbReference type="Pfam" id="PF00128">
    <property type="entry name" value="Alpha-amylase"/>
    <property type="match status" value="1"/>
</dbReference>
<dbReference type="NCBIfam" id="TIGR02104">
    <property type="entry name" value="pulA_typeI"/>
    <property type="match status" value="1"/>
</dbReference>
<dbReference type="InterPro" id="IPR013784">
    <property type="entry name" value="Carb-bd-like_fold"/>
</dbReference>
<evidence type="ECO:0000256" key="3">
    <source>
        <dbReference type="ARBA" id="ARBA00022801"/>
    </source>
</evidence>
<dbReference type="GO" id="GO:0051060">
    <property type="term" value="F:pullulanase activity"/>
    <property type="evidence" value="ECO:0007669"/>
    <property type="project" value="UniProtKB-EC"/>
</dbReference>
<dbReference type="RefSeq" id="WP_244562792.1">
    <property type="nucleotide sequence ID" value="NZ_LT840184.1"/>
</dbReference>
<dbReference type="Gene3D" id="2.60.40.10">
    <property type="entry name" value="Immunoglobulins"/>
    <property type="match status" value="1"/>
</dbReference>
<dbReference type="STRING" id="1313296.SAMN05661091_4458"/>
<reference evidence="12" key="1">
    <citation type="submission" date="2017-04" db="EMBL/GenBank/DDBJ databases">
        <authorList>
            <person name="Varghese N."/>
            <person name="Submissions S."/>
        </authorList>
    </citation>
    <scope>NUCLEOTIDE SEQUENCE [LARGE SCALE GENOMIC DNA]</scope>
    <source>
        <strain evidence="12">N3/975</strain>
    </source>
</reference>
<dbReference type="PANTHER" id="PTHR43002">
    <property type="entry name" value="GLYCOGEN DEBRANCHING ENZYME"/>
    <property type="match status" value="1"/>
</dbReference>
<dbReference type="InterPro" id="IPR004193">
    <property type="entry name" value="Glyco_hydro_13_N"/>
</dbReference>
<dbReference type="InterPro" id="IPR017853">
    <property type="entry name" value="GH"/>
</dbReference>
<evidence type="ECO:0000256" key="7">
    <source>
        <dbReference type="ARBA" id="ARBA00024062"/>
    </source>
</evidence>
<name>A0A1X7HMD2_9BACL</name>
<keyword evidence="5" id="KW-0326">Glycosidase</keyword>
<dbReference type="Gene3D" id="2.60.40.1110">
    <property type="match status" value="1"/>
</dbReference>
<protein>
    <recommendedName>
        <fullName evidence="7">pullulanase</fullName>
        <ecNumber evidence="7">3.2.1.41</ecNumber>
    </recommendedName>
    <alternativeName>
        <fullName evidence="8">Alpha-dextrin endo-1,6-alpha-glucosidase</fullName>
    </alternativeName>
    <alternativeName>
        <fullName evidence="9">Pullulan 6-glucanohydrolase</fullName>
    </alternativeName>
</protein>
<dbReference type="Pfam" id="PF21653">
    <property type="entry name" value="pulA_all-beta"/>
    <property type="match status" value="1"/>
</dbReference>
<dbReference type="InterPro" id="IPR013780">
    <property type="entry name" value="Glyco_hydro_b"/>
</dbReference>
<organism evidence="11 12">
    <name type="scientific">Paenibacillus uliginis N3/975</name>
    <dbReference type="NCBI Taxonomy" id="1313296"/>
    <lineage>
        <taxon>Bacteria</taxon>
        <taxon>Bacillati</taxon>
        <taxon>Bacillota</taxon>
        <taxon>Bacilli</taxon>
        <taxon>Bacillales</taxon>
        <taxon>Paenibacillaceae</taxon>
        <taxon>Paenibacillus</taxon>
    </lineage>
</organism>
<dbReference type="Gene3D" id="2.60.40.1180">
    <property type="entry name" value="Golgi alpha-mannosidase II"/>
    <property type="match status" value="1"/>
</dbReference>
<keyword evidence="4" id="KW-0106">Calcium</keyword>
<sequence>MNQAPILLNESTLKVTVIMMSMDMINPITDIKLGVTYGKNQSFFSLWAPTARTVFLVLYEDAGNYDESGAVTNHDGGQENRMTRGDEGIWTFIIAGDMSGKYYLYKIEQDYGEYRFAVDPYATAVSANGYRGAIVDPEVCRPKDWDLDKRLPLIQPTDAVLYELHVRDFSMSPDSGMKYRGKYKAFTETGLSDEYGNSLGIDHLAELGVTHVHLLPIFDFKTVNELEGTEYNWGYDPQNYNVPEGSYSTDPTKPEVRIRECKEMIQAFHKKGIRVIMDVVFNHTYTVDDGPFEPVVPGYFYRQNGSGGLSNGSGVGNELATEKPMVRKYIKDSLRYWAEEYHMDGFRFDLMALIDTTTIYEIVEELRREVNPSILIYGEPWTGGDSPLPNKTVKGTQRGKGFAVFNDNYRHAIKGDNDGGGKGFATGEPWCEGAVAEGMMGSIHDFAHDASETINYVTVHDNLNLWDKVLTSMGKGHEAGLLHMNNGAPADGEDILEKVFDCRPYFAVSDHDIMTSEPVRRSLLANSIVLVSQGIPLIHAGDELLRSKFGDHNSYRSGDVVNAIRWINKERFLPVYQYYKGLLELRRTHSAFRMSNREQIENHMEIIQCGGQTVAYHLNNHANGDSWSDIVVIVNGGCNETILELPASPYGWNVVVNEKKAGVETLMTVDTSEIAVPGLSMMVLRADKQRPKKNLVTIELEYERADDNYDGWNLWVWGTGVKDGKIDFTQKDDGGVTAIIRAASDVNRIGCIVRLNDWEAREWDQDRFIVLPPGEKLLKIKVISGSGEGSSLSDLAS</sequence>
<dbReference type="InterPro" id="IPR011840">
    <property type="entry name" value="PulA_typeI"/>
</dbReference>
<dbReference type="InterPro" id="IPR013783">
    <property type="entry name" value="Ig-like_fold"/>
</dbReference>
<evidence type="ECO:0000256" key="6">
    <source>
        <dbReference type="ARBA" id="ARBA00023965"/>
    </source>
</evidence>
<proteinExistence type="inferred from homology"/>
<evidence type="ECO:0000256" key="5">
    <source>
        <dbReference type="ARBA" id="ARBA00023295"/>
    </source>
</evidence>
<dbReference type="CDD" id="cd11341">
    <property type="entry name" value="AmyAc_Pullulanase_LD-like"/>
    <property type="match status" value="1"/>
</dbReference>
<dbReference type="Pfam" id="PF02922">
    <property type="entry name" value="CBM_48"/>
    <property type="match status" value="1"/>
</dbReference>
<dbReference type="InterPro" id="IPR014756">
    <property type="entry name" value="Ig_E-set"/>
</dbReference>
<keyword evidence="2" id="KW-0732">Signal</keyword>
<evidence type="ECO:0000313" key="12">
    <source>
        <dbReference type="Proteomes" id="UP000192940"/>
    </source>
</evidence>
<evidence type="ECO:0000256" key="1">
    <source>
        <dbReference type="ARBA" id="ARBA00008061"/>
    </source>
</evidence>
<evidence type="ECO:0000259" key="10">
    <source>
        <dbReference type="SMART" id="SM00642"/>
    </source>
</evidence>
<dbReference type="Gene3D" id="3.20.20.80">
    <property type="entry name" value="Glycosidases"/>
    <property type="match status" value="1"/>
</dbReference>
<dbReference type="SMART" id="SM00642">
    <property type="entry name" value="Aamy"/>
    <property type="match status" value="1"/>
</dbReference>
<keyword evidence="3" id="KW-0378">Hydrolase</keyword>
<dbReference type="GO" id="GO:0030246">
    <property type="term" value="F:carbohydrate binding"/>
    <property type="evidence" value="ECO:0007669"/>
    <property type="project" value="InterPro"/>
</dbReference>
<dbReference type="CDD" id="cd10315">
    <property type="entry name" value="CBM41_pullulanase"/>
    <property type="match status" value="1"/>
</dbReference>
<dbReference type="AlphaFoldDB" id="A0A1X7HMD2"/>
<dbReference type="SUPFAM" id="SSF81296">
    <property type="entry name" value="E set domains"/>
    <property type="match status" value="1"/>
</dbReference>
<dbReference type="InterPro" id="IPR005323">
    <property type="entry name" value="CBM41_pullulanase"/>
</dbReference>
<dbReference type="GO" id="GO:0005975">
    <property type="term" value="P:carbohydrate metabolic process"/>
    <property type="evidence" value="ECO:0007669"/>
    <property type="project" value="InterPro"/>
</dbReference>
<keyword evidence="12" id="KW-1185">Reference proteome</keyword>
<comment type="catalytic activity">
    <reaction evidence="6">
        <text>Hydrolysis of (1-&gt;6)-alpha-D-glucosidic linkages in pullulan, amylopectin and glycogen, and in the alpha- and beta-limit dextrins of amylopectin and glycogen.</text>
        <dbReference type="EC" id="3.2.1.41"/>
    </reaction>
</comment>
<feature type="domain" description="Glycosyl hydrolase family 13 catalytic" evidence="10">
    <location>
        <begin position="189"/>
        <end position="586"/>
    </location>
</feature>
<evidence type="ECO:0000256" key="8">
    <source>
        <dbReference type="ARBA" id="ARBA00029618"/>
    </source>
</evidence>
<dbReference type="Proteomes" id="UP000192940">
    <property type="component" value="Chromosome I"/>
</dbReference>
<dbReference type="SUPFAM" id="SSF51445">
    <property type="entry name" value="(Trans)glycosidases"/>
    <property type="match status" value="1"/>
</dbReference>
<dbReference type="SUPFAM" id="SSF49452">
    <property type="entry name" value="Starch-binding domain-like"/>
    <property type="match status" value="1"/>
</dbReference>
<dbReference type="EMBL" id="LT840184">
    <property type="protein sequence ID" value="SMF88925.1"/>
    <property type="molecule type" value="Genomic_DNA"/>
</dbReference>
<evidence type="ECO:0000256" key="2">
    <source>
        <dbReference type="ARBA" id="ARBA00022729"/>
    </source>
</evidence>
<dbReference type="InterPro" id="IPR049117">
    <property type="entry name" value="pulA_all-beta"/>
</dbReference>
<gene>
    <name evidence="11" type="ORF">SAMN05661091_4458</name>
</gene>
<dbReference type="InterPro" id="IPR006047">
    <property type="entry name" value="GH13_cat_dom"/>
</dbReference>
<accession>A0A1X7HMD2</accession>